<sequence>MSDMKILLLLKLPLLLLLVHESTEKCDDPTWLKTKKFCYRLMIEKRTFDDAKQGCISHNSTLILPENIMEMGKIIQSIPTLADVWVDMYGTRFLEKFLFSRLRKRETLFKDGYDFDCAFVISHRIKSNQSFIQWTNCQVPKSYICQKPSE</sequence>
<dbReference type="Proteomes" id="UP000054805">
    <property type="component" value="Unassembled WGS sequence"/>
</dbReference>
<keyword evidence="1" id="KW-0732">Signal</keyword>
<evidence type="ECO:0000313" key="5">
    <source>
        <dbReference type="Proteomes" id="UP000054815"/>
    </source>
</evidence>
<dbReference type="EMBL" id="JYDS01000401">
    <property type="protein sequence ID" value="KRZ08167.1"/>
    <property type="molecule type" value="Genomic_DNA"/>
</dbReference>
<dbReference type="InterPro" id="IPR016186">
    <property type="entry name" value="C-type_lectin-like/link_sf"/>
</dbReference>
<accession>A0A0V1HCE8</accession>
<evidence type="ECO:0000256" key="1">
    <source>
        <dbReference type="SAM" id="SignalP"/>
    </source>
</evidence>
<evidence type="ECO:0000313" key="4">
    <source>
        <dbReference type="Proteomes" id="UP000054805"/>
    </source>
</evidence>
<dbReference type="Proteomes" id="UP000054815">
    <property type="component" value="Unassembled WGS sequence"/>
</dbReference>
<comment type="caution">
    <text evidence="3">The sequence shown here is derived from an EMBL/GenBank/DDBJ whole genome shotgun (WGS) entry which is preliminary data.</text>
</comment>
<dbReference type="Gene3D" id="3.10.100.10">
    <property type="entry name" value="Mannose-Binding Protein A, subunit A"/>
    <property type="match status" value="1"/>
</dbReference>
<protein>
    <recommendedName>
        <fullName evidence="6">C-type lectin domain-containing protein</fullName>
    </recommendedName>
</protein>
<name>A0A0V1HCE8_TRIPS</name>
<organism evidence="3 4">
    <name type="scientific">Trichinella pseudospiralis</name>
    <name type="common">Parasitic roundworm</name>
    <dbReference type="NCBI Taxonomy" id="6337"/>
    <lineage>
        <taxon>Eukaryota</taxon>
        <taxon>Metazoa</taxon>
        <taxon>Ecdysozoa</taxon>
        <taxon>Nematoda</taxon>
        <taxon>Enoplea</taxon>
        <taxon>Dorylaimia</taxon>
        <taxon>Trichinellida</taxon>
        <taxon>Trichinellidae</taxon>
        <taxon>Trichinella</taxon>
    </lineage>
</organism>
<reference evidence="4 5" key="1">
    <citation type="submission" date="2015-01" db="EMBL/GenBank/DDBJ databases">
        <title>Evolution of Trichinella species and genotypes.</title>
        <authorList>
            <person name="Korhonen P.K."/>
            <person name="Edoardo P."/>
            <person name="Giuseppe L.R."/>
            <person name="Gasser R.B."/>
        </authorList>
    </citation>
    <scope>NUCLEOTIDE SEQUENCE [LARGE SCALE GENOMIC DNA]</scope>
    <source>
        <strain evidence="2">ISS141</strain>
        <strain evidence="3">ISS588</strain>
    </source>
</reference>
<evidence type="ECO:0000313" key="3">
    <source>
        <dbReference type="EMBL" id="KRZ08167.1"/>
    </source>
</evidence>
<feature type="chain" id="PRO_5007438488" description="C-type lectin domain-containing protein" evidence="1">
    <location>
        <begin position="25"/>
        <end position="150"/>
    </location>
</feature>
<evidence type="ECO:0008006" key="6">
    <source>
        <dbReference type="Google" id="ProtNLM"/>
    </source>
</evidence>
<feature type="signal peptide" evidence="1">
    <location>
        <begin position="1"/>
        <end position="24"/>
    </location>
</feature>
<dbReference type="AlphaFoldDB" id="A0A0V1HCE8"/>
<dbReference type="EMBL" id="JYDU01000154">
    <property type="protein sequence ID" value="KRX90832.1"/>
    <property type="molecule type" value="Genomic_DNA"/>
</dbReference>
<dbReference type="InterPro" id="IPR016187">
    <property type="entry name" value="CTDL_fold"/>
</dbReference>
<proteinExistence type="predicted"/>
<evidence type="ECO:0000313" key="2">
    <source>
        <dbReference type="EMBL" id="KRX90832.1"/>
    </source>
</evidence>
<keyword evidence="4" id="KW-1185">Reference proteome</keyword>
<gene>
    <name evidence="3" type="ORF">T4B_14357</name>
    <name evidence="2" type="ORF">T4E_8961</name>
</gene>
<dbReference type="SUPFAM" id="SSF56436">
    <property type="entry name" value="C-type lectin-like"/>
    <property type="match status" value="1"/>
</dbReference>